<evidence type="ECO:0000313" key="2">
    <source>
        <dbReference type="EMBL" id="QBO36211.1"/>
    </source>
</evidence>
<keyword evidence="2" id="KW-0808">Transferase</keyword>
<dbReference type="RefSeq" id="WP_133363289.1">
    <property type="nucleotide sequence ID" value="NZ_CP037940.1"/>
</dbReference>
<proteinExistence type="predicted"/>
<dbReference type="PROSITE" id="PS51186">
    <property type="entry name" value="GNAT"/>
    <property type="match status" value="2"/>
</dbReference>
<organism evidence="2 3">
    <name type="scientific">Periweissella cryptocerci</name>
    <dbReference type="NCBI Taxonomy" id="2506420"/>
    <lineage>
        <taxon>Bacteria</taxon>
        <taxon>Bacillati</taxon>
        <taxon>Bacillota</taxon>
        <taxon>Bacilli</taxon>
        <taxon>Lactobacillales</taxon>
        <taxon>Lactobacillaceae</taxon>
        <taxon>Periweissella</taxon>
    </lineage>
</organism>
<dbReference type="PANTHER" id="PTHR43328:SF1">
    <property type="entry name" value="N-ACETYLTRANSFERASE DOMAIN-CONTAINING PROTEIN"/>
    <property type="match status" value="1"/>
</dbReference>
<keyword evidence="3" id="KW-1185">Reference proteome</keyword>
<gene>
    <name evidence="2" type="ORF">EQG49_06940</name>
</gene>
<dbReference type="PANTHER" id="PTHR43328">
    <property type="entry name" value="ACETYLTRANSFERASE-RELATED"/>
    <property type="match status" value="1"/>
</dbReference>
<dbReference type="CDD" id="cd04301">
    <property type="entry name" value="NAT_SF"/>
    <property type="match status" value="2"/>
</dbReference>
<dbReference type="Proteomes" id="UP000292886">
    <property type="component" value="Chromosome"/>
</dbReference>
<dbReference type="SUPFAM" id="SSF55729">
    <property type="entry name" value="Acyl-CoA N-acyltransferases (Nat)"/>
    <property type="match status" value="1"/>
</dbReference>
<dbReference type="KEGG" id="wei:EQG49_06940"/>
<evidence type="ECO:0000259" key="1">
    <source>
        <dbReference type="PROSITE" id="PS51186"/>
    </source>
</evidence>
<sequence>MEYVQTAVMSAQQLADVRELITEIQVFDGTADTPYLFNNYNVDKALPAFFLAYDGDIAVGFLSIYADSVDEAGIAVLVKPAYRRRGIFTELQRQAELVLVLNNYTEITYQSERKFIDENPTLLPKLGFAVDEDNSEYLLEFDMTRAPLLTNPAVTVELANAADVERLATITMHAFGSEESDYESSMAYAQENVVSTTVRYYKIMAQNTIVGTVAVDVDPTMNYIFGLAIDPAYQGHGYGTQAVALIAKEINALNDLPLKLSVEAENEVAKHVYEKSGFVTLAEVVYLDYVAPKE</sequence>
<feature type="domain" description="N-acetyltransferase" evidence="1">
    <location>
        <begin position="154"/>
        <end position="294"/>
    </location>
</feature>
<dbReference type="OrthoDB" id="9789605at2"/>
<dbReference type="Pfam" id="PF00583">
    <property type="entry name" value="Acetyltransf_1"/>
    <property type="match status" value="2"/>
</dbReference>
<name>A0A4P6YU31_9LACO</name>
<reference evidence="3" key="1">
    <citation type="submission" date="2019-03" db="EMBL/GenBank/DDBJ databases">
        <title>Weissella sp. 26KH-42 Genome sequencing.</title>
        <authorList>
            <person name="Heo J."/>
            <person name="Kim S.-J."/>
            <person name="Kim J.-S."/>
            <person name="Hong S.-B."/>
            <person name="Kwon S.-W."/>
        </authorList>
    </citation>
    <scope>NUCLEOTIDE SEQUENCE [LARGE SCALE GENOMIC DNA]</scope>
    <source>
        <strain evidence="3">26KH-42</strain>
    </source>
</reference>
<dbReference type="Gene3D" id="3.40.630.30">
    <property type="match status" value="2"/>
</dbReference>
<dbReference type="AlphaFoldDB" id="A0A4P6YU31"/>
<feature type="domain" description="N-acetyltransferase" evidence="1">
    <location>
        <begin position="4"/>
        <end position="148"/>
    </location>
</feature>
<evidence type="ECO:0000313" key="3">
    <source>
        <dbReference type="Proteomes" id="UP000292886"/>
    </source>
</evidence>
<protein>
    <submittedName>
        <fullName evidence="2">GNAT family N-acetyltransferase</fullName>
    </submittedName>
</protein>
<dbReference type="GO" id="GO:0016747">
    <property type="term" value="F:acyltransferase activity, transferring groups other than amino-acyl groups"/>
    <property type="evidence" value="ECO:0007669"/>
    <property type="project" value="InterPro"/>
</dbReference>
<dbReference type="InterPro" id="IPR000182">
    <property type="entry name" value="GNAT_dom"/>
</dbReference>
<dbReference type="InterPro" id="IPR016181">
    <property type="entry name" value="Acyl_CoA_acyltransferase"/>
</dbReference>
<dbReference type="EMBL" id="CP037940">
    <property type="protein sequence ID" value="QBO36211.1"/>
    <property type="molecule type" value="Genomic_DNA"/>
</dbReference>
<accession>A0A4P6YU31</accession>